<evidence type="ECO:0000313" key="1">
    <source>
        <dbReference type="Proteomes" id="UP000887580"/>
    </source>
</evidence>
<sequence>MKVSLRMVLPLLFDHCVEEEKNRSLGCSYKQWSYSMLKPGHCPECHLKFREPVALSCGHSICQVCSDELLEKCNKDTVAGKRETRRQTIRMGMSSFSHPIIKRRKSAKLQKSLSIIQEYDSTSKISSERSLCYLSPQCPVCLAPPRFQAPIKNFALEKLIEAWERYKSTKGRTTSAQNHRNLSSPAPSSTSSSGFDDGDDQNSSSSKTPSVDYSIKKCNIAVFGATGVGKSRLVRAQHLNNLFFGKVGSDNDTNGDSITELQAKYMIEILDNNDLDGDLADADGIILAYSCVNHESFVSAFKIFEQIKQREMSHIPIILVATKCDIDPQRRTVKTEEAESLARHIGCPHMEITARKNIGVNEVFAELVRQIENNSEETLEAL</sequence>
<accession>A0AC35GVR7</accession>
<proteinExistence type="predicted"/>
<organism evidence="1 2">
    <name type="scientific">Panagrolaimus sp. PS1159</name>
    <dbReference type="NCBI Taxonomy" id="55785"/>
    <lineage>
        <taxon>Eukaryota</taxon>
        <taxon>Metazoa</taxon>
        <taxon>Ecdysozoa</taxon>
        <taxon>Nematoda</taxon>
        <taxon>Chromadorea</taxon>
        <taxon>Rhabditida</taxon>
        <taxon>Tylenchina</taxon>
        <taxon>Panagrolaimomorpha</taxon>
        <taxon>Panagrolaimoidea</taxon>
        <taxon>Panagrolaimidae</taxon>
        <taxon>Panagrolaimus</taxon>
    </lineage>
</organism>
<name>A0AC35GVR7_9BILA</name>
<reference evidence="2" key="1">
    <citation type="submission" date="2022-11" db="UniProtKB">
        <authorList>
            <consortium name="WormBaseParasite"/>
        </authorList>
    </citation>
    <scope>IDENTIFICATION</scope>
</reference>
<dbReference type="Proteomes" id="UP000887580">
    <property type="component" value="Unplaced"/>
</dbReference>
<dbReference type="WBParaSite" id="PS1159_v2.g9206.t1">
    <property type="protein sequence ID" value="PS1159_v2.g9206.t1"/>
    <property type="gene ID" value="PS1159_v2.g9206"/>
</dbReference>
<evidence type="ECO:0000313" key="2">
    <source>
        <dbReference type="WBParaSite" id="PS1159_v2.g9206.t1"/>
    </source>
</evidence>
<protein>
    <submittedName>
        <fullName evidence="2">RING-type domain-containing protein</fullName>
    </submittedName>
</protein>